<reference evidence="2" key="1">
    <citation type="journal article" date="2013" name="PLoS ONE">
        <title>Metagenomic insights into the carbohydrate-active enzymes carried by the microorganisms adhering to solid digesta in the rumen of cows.</title>
        <authorList>
            <person name="Wang L."/>
            <person name="Hatem A."/>
            <person name="Catalyurek U.V."/>
            <person name="Morrison M."/>
            <person name="Yu Z."/>
        </authorList>
    </citation>
    <scope>NUCLEOTIDE SEQUENCE</scope>
</reference>
<feature type="transmembrane region" description="Helical" evidence="1">
    <location>
        <begin position="157"/>
        <end position="177"/>
    </location>
</feature>
<dbReference type="AlphaFoldDB" id="W0FM19"/>
<name>W0FM19_9BACT</name>
<evidence type="ECO:0000256" key="1">
    <source>
        <dbReference type="SAM" id="Phobius"/>
    </source>
</evidence>
<keyword evidence="1" id="KW-0812">Transmembrane</keyword>
<proteinExistence type="predicted"/>
<feature type="transmembrane region" description="Helical" evidence="1">
    <location>
        <begin position="6"/>
        <end position="34"/>
    </location>
</feature>
<organism evidence="2">
    <name type="scientific">uncultured bacterium Contigcl_1565</name>
    <dbReference type="NCBI Taxonomy" id="1393654"/>
    <lineage>
        <taxon>Bacteria</taxon>
        <taxon>environmental samples</taxon>
    </lineage>
</organism>
<protein>
    <submittedName>
        <fullName evidence="2">Uncharacterized protein</fullName>
    </submittedName>
</protein>
<accession>W0FM19</accession>
<keyword evidence="1" id="KW-0472">Membrane</keyword>
<sequence>MYRAKIFVGSTIISVILAILLGIVISNCCLLFVFESYDKEISMAEELVFDDQRIIELYGEPIILSKGMKGRIVDIIDCHGDTMGYENINVHFVVGDGKTVSAVISFDRAIDSTVLVLNEGIIDVRPIFDISKIESSQTILLEYKNSRERYLKTTQTIRVIGTTVSLVVAMGLSVIYTKKYRYLVKNENNDRPILVSVIIIDIVFFILLLLGMYFLFKEK</sequence>
<evidence type="ECO:0000313" key="2">
    <source>
        <dbReference type="EMBL" id="AHF25996.1"/>
    </source>
</evidence>
<feature type="transmembrane region" description="Helical" evidence="1">
    <location>
        <begin position="193"/>
        <end position="216"/>
    </location>
</feature>
<dbReference type="EMBL" id="KC246862">
    <property type="protein sequence ID" value="AHF25996.1"/>
    <property type="molecule type" value="Genomic_DNA"/>
</dbReference>
<keyword evidence="1" id="KW-1133">Transmembrane helix</keyword>